<organism evidence="2 3">
    <name type="scientific">Brachionus plicatilis</name>
    <name type="common">Marine rotifer</name>
    <name type="synonym">Brachionus muelleri</name>
    <dbReference type="NCBI Taxonomy" id="10195"/>
    <lineage>
        <taxon>Eukaryota</taxon>
        <taxon>Metazoa</taxon>
        <taxon>Spiralia</taxon>
        <taxon>Gnathifera</taxon>
        <taxon>Rotifera</taxon>
        <taxon>Eurotatoria</taxon>
        <taxon>Monogononta</taxon>
        <taxon>Pseudotrocha</taxon>
        <taxon>Ploima</taxon>
        <taxon>Brachionidae</taxon>
        <taxon>Brachionus</taxon>
    </lineage>
</organism>
<dbReference type="Proteomes" id="UP000276133">
    <property type="component" value="Unassembled WGS sequence"/>
</dbReference>
<dbReference type="AlphaFoldDB" id="A0A3M7Q2L9"/>
<evidence type="ECO:0000256" key="1">
    <source>
        <dbReference type="SAM" id="Coils"/>
    </source>
</evidence>
<protein>
    <submittedName>
        <fullName evidence="2">Uncharacterized protein</fullName>
    </submittedName>
</protein>
<evidence type="ECO:0000313" key="2">
    <source>
        <dbReference type="EMBL" id="RNA05670.1"/>
    </source>
</evidence>
<reference evidence="2 3" key="1">
    <citation type="journal article" date="2018" name="Sci. Rep.">
        <title>Genomic signatures of local adaptation to the degree of environmental predictability in rotifers.</title>
        <authorList>
            <person name="Franch-Gras L."/>
            <person name="Hahn C."/>
            <person name="Garcia-Roger E.M."/>
            <person name="Carmona M.J."/>
            <person name="Serra M."/>
            <person name="Gomez A."/>
        </authorList>
    </citation>
    <scope>NUCLEOTIDE SEQUENCE [LARGE SCALE GENOMIC DNA]</scope>
    <source>
        <strain evidence="2">HYR1</strain>
    </source>
</reference>
<evidence type="ECO:0000313" key="3">
    <source>
        <dbReference type="Proteomes" id="UP000276133"/>
    </source>
</evidence>
<gene>
    <name evidence="2" type="ORF">BpHYR1_025989</name>
</gene>
<dbReference type="EMBL" id="REGN01007641">
    <property type="protein sequence ID" value="RNA05670.1"/>
    <property type="molecule type" value="Genomic_DNA"/>
</dbReference>
<accession>A0A3M7Q2L9</accession>
<dbReference type="OrthoDB" id="10067596at2759"/>
<keyword evidence="3" id="KW-1185">Reference proteome</keyword>
<proteinExistence type="predicted"/>
<keyword evidence="1" id="KW-0175">Coiled coil</keyword>
<comment type="caution">
    <text evidence="2">The sequence shown here is derived from an EMBL/GenBank/DDBJ whole genome shotgun (WGS) entry which is preliminary data.</text>
</comment>
<sequence>MSIRFPIDIWNLHERVKKDLPRTSNNVESWHSRIKSDARHNLTVNKVVEFFRLEQSSQLKSTSSKAQKKEDKIKRQVNEYKTENLELFLTGFSILLMEY</sequence>
<feature type="coiled-coil region" evidence="1">
    <location>
        <begin position="59"/>
        <end position="86"/>
    </location>
</feature>
<name>A0A3M7Q2L9_BRAPC</name>